<evidence type="ECO:0000256" key="1">
    <source>
        <dbReference type="SAM" id="MobiDB-lite"/>
    </source>
</evidence>
<sequence>MFSLLLTQSVPVPYKSEPLSGEEEQTGSERKHRDDPEIYGREAASSPLAWNGKTEEEHPSRPPVPARYGSHAAINNARSRPLQHFRQPESSTWGFNGDQKHGAHVTGASSNYSRCRLIASSNQNEERGNDQEFANGENSLQV</sequence>
<dbReference type="AlphaFoldDB" id="K1R116"/>
<dbReference type="EMBL" id="JH823235">
    <property type="protein sequence ID" value="EKC37124.1"/>
    <property type="molecule type" value="Genomic_DNA"/>
</dbReference>
<reference evidence="2" key="1">
    <citation type="journal article" date="2012" name="Nature">
        <title>The oyster genome reveals stress adaptation and complexity of shell formation.</title>
        <authorList>
            <person name="Zhang G."/>
            <person name="Fang X."/>
            <person name="Guo X."/>
            <person name="Li L."/>
            <person name="Luo R."/>
            <person name="Xu F."/>
            <person name="Yang P."/>
            <person name="Zhang L."/>
            <person name="Wang X."/>
            <person name="Qi H."/>
            <person name="Xiong Z."/>
            <person name="Que H."/>
            <person name="Xie Y."/>
            <person name="Holland P.W."/>
            <person name="Paps J."/>
            <person name="Zhu Y."/>
            <person name="Wu F."/>
            <person name="Chen Y."/>
            <person name="Wang J."/>
            <person name="Peng C."/>
            <person name="Meng J."/>
            <person name="Yang L."/>
            <person name="Liu J."/>
            <person name="Wen B."/>
            <person name="Zhang N."/>
            <person name="Huang Z."/>
            <person name="Zhu Q."/>
            <person name="Feng Y."/>
            <person name="Mount A."/>
            <person name="Hedgecock D."/>
            <person name="Xu Z."/>
            <person name="Liu Y."/>
            <person name="Domazet-Loso T."/>
            <person name="Du Y."/>
            <person name="Sun X."/>
            <person name="Zhang S."/>
            <person name="Liu B."/>
            <person name="Cheng P."/>
            <person name="Jiang X."/>
            <person name="Li J."/>
            <person name="Fan D."/>
            <person name="Wang W."/>
            <person name="Fu W."/>
            <person name="Wang T."/>
            <person name="Wang B."/>
            <person name="Zhang J."/>
            <person name="Peng Z."/>
            <person name="Li Y."/>
            <person name="Li N."/>
            <person name="Wang J."/>
            <person name="Chen M."/>
            <person name="He Y."/>
            <person name="Tan F."/>
            <person name="Song X."/>
            <person name="Zheng Q."/>
            <person name="Huang R."/>
            <person name="Yang H."/>
            <person name="Du X."/>
            <person name="Chen L."/>
            <person name="Yang M."/>
            <person name="Gaffney P.M."/>
            <person name="Wang S."/>
            <person name="Luo L."/>
            <person name="She Z."/>
            <person name="Ming Y."/>
            <person name="Huang W."/>
            <person name="Zhang S."/>
            <person name="Huang B."/>
            <person name="Zhang Y."/>
            <person name="Qu T."/>
            <person name="Ni P."/>
            <person name="Miao G."/>
            <person name="Wang J."/>
            <person name="Wang Q."/>
            <person name="Steinberg C.E."/>
            <person name="Wang H."/>
            <person name="Li N."/>
            <person name="Qian L."/>
            <person name="Zhang G."/>
            <person name="Li Y."/>
            <person name="Yang H."/>
            <person name="Liu X."/>
            <person name="Wang J."/>
            <person name="Yin Y."/>
            <person name="Wang J."/>
        </authorList>
    </citation>
    <scope>NUCLEOTIDE SEQUENCE [LARGE SCALE GENOMIC DNA]</scope>
    <source>
        <strain evidence="2">05x7-T-G4-1.051#20</strain>
    </source>
</reference>
<feature type="compositionally biased region" description="Basic and acidic residues" evidence="1">
    <location>
        <begin position="27"/>
        <end position="40"/>
    </location>
</feature>
<evidence type="ECO:0000313" key="2">
    <source>
        <dbReference type="EMBL" id="EKC37124.1"/>
    </source>
</evidence>
<gene>
    <name evidence="2" type="ORF">CGI_10028352</name>
</gene>
<dbReference type="InParanoid" id="K1R116"/>
<name>K1R116_MAGGI</name>
<protein>
    <submittedName>
        <fullName evidence="2">Uncharacterized protein</fullName>
    </submittedName>
</protein>
<accession>K1R116</accession>
<organism evidence="2">
    <name type="scientific">Magallana gigas</name>
    <name type="common">Pacific oyster</name>
    <name type="synonym">Crassostrea gigas</name>
    <dbReference type="NCBI Taxonomy" id="29159"/>
    <lineage>
        <taxon>Eukaryota</taxon>
        <taxon>Metazoa</taxon>
        <taxon>Spiralia</taxon>
        <taxon>Lophotrochozoa</taxon>
        <taxon>Mollusca</taxon>
        <taxon>Bivalvia</taxon>
        <taxon>Autobranchia</taxon>
        <taxon>Pteriomorphia</taxon>
        <taxon>Ostreida</taxon>
        <taxon>Ostreoidea</taxon>
        <taxon>Ostreidae</taxon>
        <taxon>Magallana</taxon>
    </lineage>
</organism>
<feature type="compositionally biased region" description="Polar residues" evidence="1">
    <location>
        <begin position="1"/>
        <end position="10"/>
    </location>
</feature>
<feature type="compositionally biased region" description="Polar residues" evidence="1">
    <location>
        <begin position="107"/>
        <end position="123"/>
    </location>
</feature>
<feature type="region of interest" description="Disordered" evidence="1">
    <location>
        <begin position="1"/>
        <end position="142"/>
    </location>
</feature>
<proteinExistence type="predicted"/>
<dbReference type="HOGENOM" id="CLU_1817645_0_0_1"/>